<keyword evidence="2" id="KW-1185">Reference proteome</keyword>
<dbReference type="Proteomes" id="UP000789920">
    <property type="component" value="Unassembled WGS sequence"/>
</dbReference>
<evidence type="ECO:0000313" key="1">
    <source>
        <dbReference type="EMBL" id="CAG8849662.1"/>
    </source>
</evidence>
<proteinExistence type="predicted"/>
<protein>
    <submittedName>
        <fullName evidence="1">16058_t:CDS:1</fullName>
    </submittedName>
</protein>
<accession>A0ACA9SXE5</accession>
<sequence length="43" mass="5136">VPSRGRTKSKCMKNTGYFEEDEDERDENKENENRKNEGENEEN</sequence>
<reference evidence="1" key="1">
    <citation type="submission" date="2021-06" db="EMBL/GenBank/DDBJ databases">
        <authorList>
            <person name="Kallberg Y."/>
            <person name="Tangrot J."/>
            <person name="Rosling A."/>
        </authorList>
    </citation>
    <scope>NUCLEOTIDE SEQUENCE</scope>
    <source>
        <strain evidence="1">MA461A</strain>
    </source>
</reference>
<name>A0ACA9SXE5_9GLOM</name>
<feature type="non-terminal residue" evidence="1">
    <location>
        <position position="43"/>
    </location>
</feature>
<evidence type="ECO:0000313" key="2">
    <source>
        <dbReference type="Proteomes" id="UP000789920"/>
    </source>
</evidence>
<comment type="caution">
    <text evidence="1">The sequence shown here is derived from an EMBL/GenBank/DDBJ whole genome shotgun (WGS) entry which is preliminary data.</text>
</comment>
<feature type="non-terminal residue" evidence="1">
    <location>
        <position position="1"/>
    </location>
</feature>
<organism evidence="1 2">
    <name type="scientific">Racocetra persica</name>
    <dbReference type="NCBI Taxonomy" id="160502"/>
    <lineage>
        <taxon>Eukaryota</taxon>
        <taxon>Fungi</taxon>
        <taxon>Fungi incertae sedis</taxon>
        <taxon>Mucoromycota</taxon>
        <taxon>Glomeromycotina</taxon>
        <taxon>Glomeromycetes</taxon>
        <taxon>Diversisporales</taxon>
        <taxon>Gigasporaceae</taxon>
        <taxon>Racocetra</taxon>
    </lineage>
</organism>
<dbReference type="EMBL" id="CAJVQC010166766">
    <property type="protein sequence ID" value="CAG8849662.1"/>
    <property type="molecule type" value="Genomic_DNA"/>
</dbReference>
<gene>
    <name evidence="1" type="ORF">RPERSI_LOCUS35709</name>
</gene>